<dbReference type="InterPro" id="IPR000838">
    <property type="entry name" value="RNA_pol_sigma70_ECF_CS"/>
</dbReference>
<dbReference type="NCBIfam" id="TIGR02937">
    <property type="entry name" value="sigma70-ECF"/>
    <property type="match status" value="1"/>
</dbReference>
<comment type="similarity">
    <text evidence="1 6">Belongs to the sigma-70 factor family. ECF subfamily.</text>
</comment>
<keyword evidence="5 6" id="KW-0804">Transcription</keyword>
<dbReference type="InterPro" id="IPR036388">
    <property type="entry name" value="WH-like_DNA-bd_sf"/>
</dbReference>
<protein>
    <recommendedName>
        <fullName evidence="6">RNA polymerase sigma factor</fullName>
    </recommendedName>
</protein>
<keyword evidence="10" id="KW-1185">Reference proteome</keyword>
<dbReference type="NCBIfam" id="NF004113">
    <property type="entry name" value="PRK05602.1"/>
    <property type="match status" value="1"/>
</dbReference>
<dbReference type="EMBL" id="QAYG01000007">
    <property type="protein sequence ID" value="PTW59338.1"/>
    <property type="molecule type" value="Genomic_DNA"/>
</dbReference>
<dbReference type="SUPFAM" id="SSF88659">
    <property type="entry name" value="Sigma3 and sigma4 domains of RNA polymerase sigma factors"/>
    <property type="match status" value="1"/>
</dbReference>
<dbReference type="Pfam" id="PF04542">
    <property type="entry name" value="Sigma70_r2"/>
    <property type="match status" value="1"/>
</dbReference>
<dbReference type="CDD" id="cd06171">
    <property type="entry name" value="Sigma70_r4"/>
    <property type="match status" value="1"/>
</dbReference>
<evidence type="ECO:0000259" key="7">
    <source>
        <dbReference type="Pfam" id="PF04542"/>
    </source>
</evidence>
<dbReference type="PANTHER" id="PTHR43133">
    <property type="entry name" value="RNA POLYMERASE ECF-TYPE SIGMA FACTO"/>
    <property type="match status" value="1"/>
</dbReference>
<dbReference type="InterPro" id="IPR007627">
    <property type="entry name" value="RNA_pol_sigma70_r2"/>
</dbReference>
<gene>
    <name evidence="9" type="ORF">C8N35_10751</name>
</gene>
<dbReference type="SUPFAM" id="SSF88946">
    <property type="entry name" value="Sigma2 domain of RNA polymerase sigma factors"/>
    <property type="match status" value="1"/>
</dbReference>
<dbReference type="Gene3D" id="1.10.10.10">
    <property type="entry name" value="Winged helix-like DNA-binding domain superfamily/Winged helix DNA-binding domain"/>
    <property type="match status" value="1"/>
</dbReference>
<evidence type="ECO:0000256" key="1">
    <source>
        <dbReference type="ARBA" id="ARBA00010641"/>
    </source>
</evidence>
<sequence>MKCSVGTAAGGENLNMAFATATSELAKCTAMEMNKPVARDRAKKTERDMQAASDDELLHLIGSGDEAAFRLLVERHVDRGYAVAVRILRSPADAEDVVQDAFLQVWTRRGEWQPGKAKFSTWLYRVVTNRCIDMLRKPKVEAMDVLPEVADEHYDQMQSLLRDEASAELAVAMERLPEPQRVALVLSYTEALSNAEIAEVMETTVFAVESLLKRGRQKLKHILRNSGRDVLTTFTKD</sequence>
<dbReference type="Proteomes" id="UP000244081">
    <property type="component" value="Unassembled WGS sequence"/>
</dbReference>
<reference evidence="9 10" key="1">
    <citation type="submission" date="2018-04" db="EMBL/GenBank/DDBJ databases">
        <title>Genomic Encyclopedia of Archaeal and Bacterial Type Strains, Phase II (KMG-II): from individual species to whole genera.</title>
        <authorList>
            <person name="Goeker M."/>
        </authorList>
    </citation>
    <scope>NUCLEOTIDE SEQUENCE [LARGE SCALE GENOMIC DNA]</scope>
    <source>
        <strain evidence="9 10">DSM 23382</strain>
    </source>
</reference>
<dbReference type="GO" id="GO:0003677">
    <property type="term" value="F:DNA binding"/>
    <property type="evidence" value="ECO:0007669"/>
    <property type="project" value="UniProtKB-KW"/>
</dbReference>
<evidence type="ECO:0000256" key="4">
    <source>
        <dbReference type="ARBA" id="ARBA00023125"/>
    </source>
</evidence>
<evidence type="ECO:0000256" key="5">
    <source>
        <dbReference type="ARBA" id="ARBA00023163"/>
    </source>
</evidence>
<organism evidence="9 10">
    <name type="scientific">Breoghania corrubedonensis</name>
    <dbReference type="NCBI Taxonomy" id="665038"/>
    <lineage>
        <taxon>Bacteria</taxon>
        <taxon>Pseudomonadati</taxon>
        <taxon>Pseudomonadota</taxon>
        <taxon>Alphaproteobacteria</taxon>
        <taxon>Hyphomicrobiales</taxon>
        <taxon>Stappiaceae</taxon>
        <taxon>Breoghania</taxon>
    </lineage>
</organism>
<keyword evidence="2 6" id="KW-0805">Transcription regulation</keyword>
<feature type="domain" description="RNA polymerase sigma-70 region 2" evidence="7">
    <location>
        <begin position="72"/>
        <end position="137"/>
    </location>
</feature>
<comment type="caution">
    <text evidence="9">The sequence shown here is derived from an EMBL/GenBank/DDBJ whole genome shotgun (WGS) entry which is preliminary data.</text>
</comment>
<evidence type="ECO:0000313" key="9">
    <source>
        <dbReference type="EMBL" id="PTW59338.1"/>
    </source>
</evidence>
<dbReference type="AlphaFoldDB" id="A0A2T5V6F9"/>
<feature type="domain" description="RNA polymerase sigma factor 70 region 4 type 2" evidence="8">
    <location>
        <begin position="168"/>
        <end position="219"/>
    </location>
</feature>
<dbReference type="InterPro" id="IPR013249">
    <property type="entry name" value="RNA_pol_sigma70_r4_t2"/>
</dbReference>
<evidence type="ECO:0000256" key="3">
    <source>
        <dbReference type="ARBA" id="ARBA00023082"/>
    </source>
</evidence>
<keyword evidence="4 6" id="KW-0238">DNA-binding</keyword>
<evidence type="ECO:0000313" key="10">
    <source>
        <dbReference type="Proteomes" id="UP000244081"/>
    </source>
</evidence>
<dbReference type="InterPro" id="IPR013325">
    <property type="entry name" value="RNA_pol_sigma_r2"/>
</dbReference>
<dbReference type="PROSITE" id="PS01063">
    <property type="entry name" value="SIGMA70_ECF"/>
    <property type="match status" value="1"/>
</dbReference>
<keyword evidence="3 6" id="KW-0731">Sigma factor</keyword>
<dbReference type="Pfam" id="PF08281">
    <property type="entry name" value="Sigma70_r4_2"/>
    <property type="match status" value="1"/>
</dbReference>
<accession>A0A2T5V6F9</accession>
<evidence type="ECO:0000256" key="6">
    <source>
        <dbReference type="RuleBase" id="RU000716"/>
    </source>
</evidence>
<name>A0A2T5V6F9_9HYPH</name>
<proteinExistence type="inferred from homology"/>
<dbReference type="GO" id="GO:0016987">
    <property type="term" value="F:sigma factor activity"/>
    <property type="evidence" value="ECO:0007669"/>
    <property type="project" value="UniProtKB-KW"/>
</dbReference>
<evidence type="ECO:0000259" key="8">
    <source>
        <dbReference type="Pfam" id="PF08281"/>
    </source>
</evidence>
<dbReference type="PANTHER" id="PTHR43133:SF8">
    <property type="entry name" value="RNA POLYMERASE SIGMA FACTOR HI_1459-RELATED"/>
    <property type="match status" value="1"/>
</dbReference>
<dbReference type="InterPro" id="IPR013324">
    <property type="entry name" value="RNA_pol_sigma_r3/r4-like"/>
</dbReference>
<dbReference type="InterPro" id="IPR014284">
    <property type="entry name" value="RNA_pol_sigma-70_dom"/>
</dbReference>
<dbReference type="Gene3D" id="1.10.1740.10">
    <property type="match status" value="1"/>
</dbReference>
<dbReference type="InterPro" id="IPR039425">
    <property type="entry name" value="RNA_pol_sigma-70-like"/>
</dbReference>
<evidence type="ECO:0000256" key="2">
    <source>
        <dbReference type="ARBA" id="ARBA00023015"/>
    </source>
</evidence>
<dbReference type="GO" id="GO:0006352">
    <property type="term" value="P:DNA-templated transcription initiation"/>
    <property type="evidence" value="ECO:0007669"/>
    <property type="project" value="InterPro"/>
</dbReference>